<name>A0A6N2UUL5_9FIRM</name>
<comment type="similarity">
    <text evidence="4">Belongs to the CobB/CobQ family. CobQ subfamily.</text>
</comment>
<dbReference type="CDD" id="cd05389">
    <property type="entry name" value="CobQ_N"/>
    <property type="match status" value="1"/>
</dbReference>
<keyword evidence="3 4" id="KW-0315">Glutamine amidotransferase</keyword>
<comment type="function">
    <text evidence="4">Catalyzes amidations at positions B, D, E, and G on adenosylcobyrinic A,C-diamide. NH(2) groups are provided by glutamine, and one molecule of ATP is hydrogenolyzed for each amidation.</text>
</comment>
<dbReference type="Gene3D" id="3.40.50.880">
    <property type="match status" value="1"/>
</dbReference>
<dbReference type="SUPFAM" id="SSF52317">
    <property type="entry name" value="Class I glutamine amidotransferase-like"/>
    <property type="match status" value="1"/>
</dbReference>
<dbReference type="GO" id="GO:0015420">
    <property type="term" value="F:ABC-type vitamin B12 transporter activity"/>
    <property type="evidence" value="ECO:0007669"/>
    <property type="project" value="UniProtKB-UniRule"/>
</dbReference>
<dbReference type="PANTHER" id="PTHR21343">
    <property type="entry name" value="DETHIOBIOTIN SYNTHETASE"/>
    <property type="match status" value="1"/>
</dbReference>
<dbReference type="AlphaFoldDB" id="A0A6N2UUL5"/>
<dbReference type="UniPathway" id="UPA00148"/>
<feature type="active site" description="Nucleophile" evidence="4">
    <location>
        <position position="330"/>
    </location>
</feature>
<protein>
    <recommendedName>
        <fullName evidence="4">Cobyric acid synthase</fullName>
    </recommendedName>
</protein>
<evidence type="ECO:0000259" key="5">
    <source>
        <dbReference type="Pfam" id="PF01656"/>
    </source>
</evidence>
<dbReference type="GO" id="GO:0009236">
    <property type="term" value="P:cobalamin biosynthetic process"/>
    <property type="evidence" value="ECO:0007669"/>
    <property type="project" value="UniProtKB-UniRule"/>
</dbReference>
<evidence type="ECO:0000256" key="3">
    <source>
        <dbReference type="ARBA" id="ARBA00022962"/>
    </source>
</evidence>
<dbReference type="Gene3D" id="3.40.50.300">
    <property type="entry name" value="P-loop containing nucleotide triphosphate hydrolases"/>
    <property type="match status" value="1"/>
</dbReference>
<dbReference type="InterPro" id="IPR033949">
    <property type="entry name" value="CobQ_GATase1"/>
</dbReference>
<reference evidence="7" key="1">
    <citation type="submission" date="2019-11" db="EMBL/GenBank/DDBJ databases">
        <authorList>
            <person name="Feng L."/>
        </authorList>
    </citation>
    <scope>NUCLEOTIDE SEQUENCE</scope>
    <source>
        <strain evidence="7">BgluceraseaLFYP119</strain>
    </source>
</reference>
<feature type="domain" description="CobB/CobQ-like glutamine amidotransferase" evidence="6">
    <location>
        <begin position="251"/>
        <end position="444"/>
    </location>
</feature>
<dbReference type="CDD" id="cd01750">
    <property type="entry name" value="GATase1_CobQ"/>
    <property type="match status" value="1"/>
</dbReference>
<dbReference type="InterPro" id="IPR047045">
    <property type="entry name" value="CobQ_N"/>
</dbReference>
<comment type="pathway">
    <text evidence="1 4">Cofactor biosynthesis; adenosylcobalamin biosynthesis.</text>
</comment>
<evidence type="ECO:0000259" key="6">
    <source>
        <dbReference type="Pfam" id="PF07685"/>
    </source>
</evidence>
<sequence length="507" mass="55499">MAKAIMVQGTMSNAGKSLLAAGLCRIFKQDGYRVAPFKSQNMALNSFITEEGLEMGRAQVMQAEAAGIAPSVLMNPILLKPTNDVGSQVIVNGEVMGTMSARDYFQYKKKLVPEVMKAYHTLAEQNDIIVIEGAGSPAEINLKAEDIVNMGMAKVAEAPVLLVGDIDRGGVFAQLYGTVELLEPDEREMIKGLIINKFRGDKTILDPGVKMLEEKCHIPVVGVAPYLDIQVEDEDSLTDRFDRNQEIGLIDIAVIRVPRISNFTDFNPFESIPGVSLRYVKHLSELGNPDVIMLPGTKNTMEDLLWLRESGMEALILKAAAKGTFVFGICGGYQMLGESLSDPYGVEAGGTMRGMGLLPMETVFAKKKTRTQVQGKYLDIQGEYEPLSGVEFTGYEIHMGESTWKSGAKASTWTKDSVSGKEKTEGTVYGNVCGTYVHGIFDREESALALIRAVGEKKGIDVSNMEGVDFVAFKETQYDILAAELRKHFDIKKIYQILEEGIGGSKK</sequence>
<proteinExistence type="inferred from homology"/>
<gene>
    <name evidence="7" type="primary">cobQ_1</name>
    <name evidence="4" type="synonym">cobQ</name>
    <name evidence="7" type="ORF">BGLFYP119_00010</name>
</gene>
<evidence type="ECO:0000256" key="4">
    <source>
        <dbReference type="HAMAP-Rule" id="MF_00028"/>
    </source>
</evidence>
<keyword evidence="2 4" id="KW-0169">Cobalamin biosynthesis</keyword>
<organism evidence="7">
    <name type="scientific">Blautia glucerasea</name>
    <dbReference type="NCBI Taxonomy" id="536633"/>
    <lineage>
        <taxon>Bacteria</taxon>
        <taxon>Bacillati</taxon>
        <taxon>Bacillota</taxon>
        <taxon>Clostridia</taxon>
        <taxon>Lachnospirales</taxon>
        <taxon>Lachnospiraceae</taxon>
        <taxon>Blautia</taxon>
    </lineage>
</organism>
<dbReference type="Pfam" id="PF07685">
    <property type="entry name" value="GATase_3"/>
    <property type="match status" value="1"/>
</dbReference>
<dbReference type="InterPro" id="IPR027417">
    <property type="entry name" value="P-loop_NTPase"/>
</dbReference>
<dbReference type="InterPro" id="IPR011698">
    <property type="entry name" value="GATase_3"/>
</dbReference>
<dbReference type="EMBL" id="CACRST010000023">
    <property type="protein sequence ID" value="VYT22365.1"/>
    <property type="molecule type" value="Genomic_DNA"/>
</dbReference>
<dbReference type="NCBIfam" id="NF001989">
    <property type="entry name" value="PRK00784.1"/>
    <property type="match status" value="1"/>
</dbReference>
<evidence type="ECO:0000313" key="7">
    <source>
        <dbReference type="EMBL" id="VYT22365.1"/>
    </source>
</evidence>
<dbReference type="NCBIfam" id="TIGR00313">
    <property type="entry name" value="cobQ"/>
    <property type="match status" value="1"/>
</dbReference>
<dbReference type="SUPFAM" id="SSF52540">
    <property type="entry name" value="P-loop containing nucleoside triphosphate hydrolases"/>
    <property type="match status" value="1"/>
</dbReference>
<dbReference type="HAMAP" id="MF_00028">
    <property type="entry name" value="CobQ"/>
    <property type="match status" value="1"/>
</dbReference>
<feature type="active site" evidence="4">
    <location>
        <position position="438"/>
    </location>
</feature>
<dbReference type="GO" id="GO:0003824">
    <property type="term" value="F:catalytic activity"/>
    <property type="evidence" value="ECO:0007669"/>
    <property type="project" value="InterPro"/>
</dbReference>
<dbReference type="InterPro" id="IPR029062">
    <property type="entry name" value="Class_I_gatase-like"/>
</dbReference>
<evidence type="ECO:0000256" key="2">
    <source>
        <dbReference type="ARBA" id="ARBA00022573"/>
    </source>
</evidence>
<evidence type="ECO:0000256" key="1">
    <source>
        <dbReference type="ARBA" id="ARBA00004953"/>
    </source>
</evidence>
<dbReference type="InterPro" id="IPR004459">
    <property type="entry name" value="CobQ_synth"/>
</dbReference>
<accession>A0A6N2UUL5</accession>
<dbReference type="PANTHER" id="PTHR21343:SF1">
    <property type="entry name" value="COBYRIC ACID SYNTHASE"/>
    <property type="match status" value="1"/>
</dbReference>
<dbReference type="PROSITE" id="PS51274">
    <property type="entry name" value="GATASE_COBBQ"/>
    <property type="match status" value="1"/>
</dbReference>
<dbReference type="InterPro" id="IPR002586">
    <property type="entry name" value="CobQ/CobB/MinD/ParA_Nub-bd_dom"/>
</dbReference>
<dbReference type="Pfam" id="PF01656">
    <property type="entry name" value="CbiA"/>
    <property type="match status" value="1"/>
</dbReference>
<dbReference type="RefSeq" id="WP_156354783.1">
    <property type="nucleotide sequence ID" value="NZ_CACRST010000023.1"/>
</dbReference>
<feature type="domain" description="CobQ/CobB/MinD/ParA nucleotide binding" evidence="5">
    <location>
        <begin position="5"/>
        <end position="227"/>
    </location>
</feature>